<dbReference type="AlphaFoldDB" id="A0A167WDN8"/>
<protein>
    <submittedName>
        <fullName evidence="6">Glutathione S-transferase</fullName>
    </submittedName>
</protein>
<dbReference type="VEuPathDB" id="FungiDB:AAP_04810"/>
<dbReference type="SUPFAM" id="SSF161084">
    <property type="entry name" value="MAPEG domain-like"/>
    <property type="match status" value="1"/>
</dbReference>
<dbReference type="PANTHER" id="PTHR10250:SF26">
    <property type="entry name" value="GLUTATHIONE S-TRANSFERASE 3, MITOCHONDRIAL"/>
    <property type="match status" value="1"/>
</dbReference>
<evidence type="ECO:0000256" key="3">
    <source>
        <dbReference type="ARBA" id="ARBA00022989"/>
    </source>
</evidence>
<dbReference type="GO" id="GO:0004602">
    <property type="term" value="F:glutathione peroxidase activity"/>
    <property type="evidence" value="ECO:0007669"/>
    <property type="project" value="TreeGrafter"/>
</dbReference>
<dbReference type="InterPro" id="IPR050997">
    <property type="entry name" value="MAPEG"/>
</dbReference>
<dbReference type="GO" id="GO:0005635">
    <property type="term" value="C:nuclear envelope"/>
    <property type="evidence" value="ECO:0007669"/>
    <property type="project" value="TreeGrafter"/>
</dbReference>
<sequence>MATITVPEGYGNVIAVALGLMPFLSFVHGAVVTGVRKNAKIEYPNTYATAQQCKESREAEKFNCAQRAHANLLENLPQTIITTLVAGLAYPQGATIAGLLWSIARVLFLQGYVWSGKPRGMGRFRGAWFWFPQIALWGMCVFGIGAPLMKSPF</sequence>
<keyword evidence="3 5" id="KW-1133">Transmembrane helix</keyword>
<dbReference type="GO" id="GO:0005783">
    <property type="term" value="C:endoplasmic reticulum"/>
    <property type="evidence" value="ECO:0007669"/>
    <property type="project" value="TreeGrafter"/>
</dbReference>
<evidence type="ECO:0000256" key="1">
    <source>
        <dbReference type="ARBA" id="ARBA00004141"/>
    </source>
</evidence>
<feature type="transmembrane region" description="Helical" evidence="5">
    <location>
        <begin position="127"/>
        <end position="149"/>
    </location>
</feature>
<dbReference type="Proteomes" id="UP000242877">
    <property type="component" value="Unassembled WGS sequence"/>
</dbReference>
<keyword evidence="2 5" id="KW-0812">Transmembrane</keyword>
<evidence type="ECO:0000313" key="7">
    <source>
        <dbReference type="Proteomes" id="UP000242877"/>
    </source>
</evidence>
<dbReference type="GO" id="GO:0016020">
    <property type="term" value="C:membrane"/>
    <property type="evidence" value="ECO:0007669"/>
    <property type="project" value="UniProtKB-SubCell"/>
</dbReference>
<dbReference type="GO" id="GO:0004364">
    <property type="term" value="F:glutathione transferase activity"/>
    <property type="evidence" value="ECO:0007669"/>
    <property type="project" value="TreeGrafter"/>
</dbReference>
<feature type="transmembrane region" description="Helical" evidence="5">
    <location>
        <begin position="12"/>
        <end position="35"/>
    </location>
</feature>
<name>A0A167WDN8_9EURO</name>
<gene>
    <name evidence="6" type="ORF">AAP_04810</name>
</gene>
<dbReference type="Gene3D" id="1.20.120.550">
    <property type="entry name" value="Membrane associated eicosanoid/glutathione metabolism-like domain"/>
    <property type="match status" value="1"/>
</dbReference>
<accession>A0A167WDN8</accession>
<keyword evidence="7" id="KW-1185">Reference proteome</keyword>
<reference evidence="6 7" key="1">
    <citation type="journal article" date="2016" name="Genome Biol. Evol.">
        <title>Divergent and convergent evolution of fungal pathogenicity.</title>
        <authorList>
            <person name="Shang Y."/>
            <person name="Xiao G."/>
            <person name="Zheng P."/>
            <person name="Cen K."/>
            <person name="Zhan S."/>
            <person name="Wang C."/>
        </authorList>
    </citation>
    <scope>NUCLEOTIDE SEQUENCE [LARGE SCALE GENOMIC DNA]</scope>
    <source>
        <strain evidence="6 7">ARSEF 7405</strain>
    </source>
</reference>
<dbReference type="PANTHER" id="PTHR10250">
    <property type="entry name" value="MICROSOMAL GLUTATHIONE S-TRANSFERASE"/>
    <property type="match status" value="1"/>
</dbReference>
<dbReference type="InterPro" id="IPR023352">
    <property type="entry name" value="MAPEG-like_dom_sf"/>
</dbReference>
<keyword evidence="4 5" id="KW-0472">Membrane</keyword>
<proteinExistence type="predicted"/>
<evidence type="ECO:0000313" key="6">
    <source>
        <dbReference type="EMBL" id="KZZ88712.1"/>
    </source>
</evidence>
<dbReference type="Pfam" id="PF01124">
    <property type="entry name" value="MAPEG"/>
    <property type="match status" value="1"/>
</dbReference>
<comment type="caution">
    <text evidence="6">The sequence shown here is derived from an EMBL/GenBank/DDBJ whole genome shotgun (WGS) entry which is preliminary data.</text>
</comment>
<evidence type="ECO:0000256" key="2">
    <source>
        <dbReference type="ARBA" id="ARBA00022692"/>
    </source>
</evidence>
<organism evidence="6 7">
    <name type="scientific">Ascosphaera apis ARSEF 7405</name>
    <dbReference type="NCBI Taxonomy" id="392613"/>
    <lineage>
        <taxon>Eukaryota</taxon>
        <taxon>Fungi</taxon>
        <taxon>Dikarya</taxon>
        <taxon>Ascomycota</taxon>
        <taxon>Pezizomycotina</taxon>
        <taxon>Eurotiomycetes</taxon>
        <taxon>Eurotiomycetidae</taxon>
        <taxon>Onygenales</taxon>
        <taxon>Ascosphaeraceae</taxon>
        <taxon>Ascosphaera</taxon>
    </lineage>
</organism>
<comment type="subcellular location">
    <subcellularLocation>
        <location evidence="1">Membrane</location>
        <topology evidence="1">Multi-pass membrane protein</topology>
    </subcellularLocation>
</comment>
<keyword evidence="6" id="KW-0808">Transferase</keyword>
<dbReference type="InterPro" id="IPR001129">
    <property type="entry name" value="Membr-assoc_MAPEG"/>
</dbReference>
<dbReference type="OrthoDB" id="410651at2759"/>
<dbReference type="EMBL" id="AZGZ01000024">
    <property type="protein sequence ID" value="KZZ88712.1"/>
    <property type="molecule type" value="Genomic_DNA"/>
</dbReference>
<evidence type="ECO:0000256" key="5">
    <source>
        <dbReference type="SAM" id="Phobius"/>
    </source>
</evidence>
<feature type="transmembrane region" description="Helical" evidence="5">
    <location>
        <begin position="96"/>
        <end position="115"/>
    </location>
</feature>
<evidence type="ECO:0000256" key="4">
    <source>
        <dbReference type="ARBA" id="ARBA00023136"/>
    </source>
</evidence>